<proteinExistence type="predicted"/>
<dbReference type="OrthoDB" id="9789943at2"/>
<reference evidence="2 3" key="1">
    <citation type="submission" date="2016-11" db="EMBL/GenBank/DDBJ databases">
        <authorList>
            <person name="Jaros S."/>
            <person name="Januszkiewicz K."/>
            <person name="Wedrychowicz H."/>
        </authorList>
    </citation>
    <scope>NUCLEOTIDE SEQUENCE [LARGE SCALE GENOMIC DNA]</scope>
    <source>
        <strain evidence="2 3">DSM 3089</strain>
    </source>
</reference>
<keyword evidence="3" id="KW-1185">Reference proteome</keyword>
<dbReference type="RefSeq" id="WP_072831808.1">
    <property type="nucleotide sequence ID" value="NZ_FQXP01000006.1"/>
</dbReference>
<dbReference type="Proteomes" id="UP000184526">
    <property type="component" value="Unassembled WGS sequence"/>
</dbReference>
<protein>
    <submittedName>
        <fullName evidence="2">Uncharacterized conserved protein, DUF58 family, contains vWF domain</fullName>
    </submittedName>
</protein>
<dbReference type="PANTHER" id="PTHR34351:SF2">
    <property type="entry name" value="DUF58 DOMAIN-CONTAINING PROTEIN"/>
    <property type="match status" value="1"/>
</dbReference>
<dbReference type="AlphaFoldDB" id="A0A1M5WWU6"/>
<dbReference type="EMBL" id="FQXP01000006">
    <property type="protein sequence ID" value="SHH92069.1"/>
    <property type="molecule type" value="Genomic_DNA"/>
</dbReference>
<dbReference type="PANTHER" id="PTHR34351">
    <property type="entry name" value="SLR1927 PROTEIN-RELATED"/>
    <property type="match status" value="1"/>
</dbReference>
<evidence type="ECO:0000313" key="3">
    <source>
        <dbReference type="Proteomes" id="UP000184526"/>
    </source>
</evidence>
<accession>A0A1M5WWU6</accession>
<dbReference type="STRING" id="1121306.SAMN02745196_01930"/>
<sequence length="375" mass="43448">MVAQLILLCVVIAIIKYIAIMNQKHGFHNLKVHREVPKKAVHINESFEITTVVENNKKFPISFLVVKEKIPSHMKYLTESSDGEFLEQWRYYESRYNVWSYERVKRTYKVKFDKRGVYILNELELTIGDLFGLSSNTRDMLDSNEIIVYPDVIPIENYIFKSTSYFGDNIIKRWIQKDPLYIKGIREYTVEDRMKDIHWKSSMKMNKLMVKEYDFTSEREITIVVAINQGGGVWTGFNEVTLEKAAMMAASLATKFINSGISTGIWTNSKLFGVEENIKTEVSNSTGKLKSMLELCARLSVFQNSTTYEYLKKNMLKFRGNCTYIIISDSLDKETANLLGQIAKRGIDIKTIDISMNLDMVEIKGIEKIEYRGIR</sequence>
<dbReference type="InterPro" id="IPR002881">
    <property type="entry name" value="DUF58"/>
</dbReference>
<feature type="domain" description="DUF58" evidence="1">
    <location>
        <begin position="185"/>
        <end position="345"/>
    </location>
</feature>
<evidence type="ECO:0000259" key="1">
    <source>
        <dbReference type="Pfam" id="PF01882"/>
    </source>
</evidence>
<dbReference type="Pfam" id="PF01882">
    <property type="entry name" value="DUF58"/>
    <property type="match status" value="1"/>
</dbReference>
<organism evidence="2 3">
    <name type="scientific">Clostridium collagenovorans DSM 3089</name>
    <dbReference type="NCBI Taxonomy" id="1121306"/>
    <lineage>
        <taxon>Bacteria</taxon>
        <taxon>Bacillati</taxon>
        <taxon>Bacillota</taxon>
        <taxon>Clostridia</taxon>
        <taxon>Eubacteriales</taxon>
        <taxon>Clostridiaceae</taxon>
        <taxon>Clostridium</taxon>
    </lineage>
</organism>
<name>A0A1M5WWU6_9CLOT</name>
<gene>
    <name evidence="2" type="ORF">SAMN02745196_01930</name>
</gene>
<evidence type="ECO:0000313" key="2">
    <source>
        <dbReference type="EMBL" id="SHH92069.1"/>
    </source>
</evidence>